<dbReference type="Proteomes" id="UP000887226">
    <property type="component" value="Unassembled WGS sequence"/>
</dbReference>
<organism evidence="1 2">
    <name type="scientific">Calycina marina</name>
    <dbReference type="NCBI Taxonomy" id="1763456"/>
    <lineage>
        <taxon>Eukaryota</taxon>
        <taxon>Fungi</taxon>
        <taxon>Dikarya</taxon>
        <taxon>Ascomycota</taxon>
        <taxon>Pezizomycotina</taxon>
        <taxon>Leotiomycetes</taxon>
        <taxon>Helotiales</taxon>
        <taxon>Pezizellaceae</taxon>
        <taxon>Calycina</taxon>
    </lineage>
</organism>
<accession>A0A9P8CEA3</accession>
<reference evidence="1" key="1">
    <citation type="journal article" date="2021" name="IMA Fungus">
        <title>Genomic characterization of three marine fungi, including Emericellopsis atlantica sp. nov. with signatures of a generalist lifestyle and marine biomass degradation.</title>
        <authorList>
            <person name="Hagestad O.C."/>
            <person name="Hou L."/>
            <person name="Andersen J.H."/>
            <person name="Hansen E.H."/>
            <person name="Altermark B."/>
            <person name="Li C."/>
            <person name="Kuhnert E."/>
            <person name="Cox R.J."/>
            <person name="Crous P.W."/>
            <person name="Spatafora J.W."/>
            <person name="Lail K."/>
            <person name="Amirebrahimi M."/>
            <person name="Lipzen A."/>
            <person name="Pangilinan J."/>
            <person name="Andreopoulos W."/>
            <person name="Hayes R.D."/>
            <person name="Ng V."/>
            <person name="Grigoriev I.V."/>
            <person name="Jackson S.A."/>
            <person name="Sutton T.D.S."/>
            <person name="Dobson A.D.W."/>
            <person name="Rama T."/>
        </authorList>
    </citation>
    <scope>NUCLEOTIDE SEQUENCE</scope>
    <source>
        <strain evidence="1">TRa3180A</strain>
    </source>
</reference>
<evidence type="ECO:0000313" key="2">
    <source>
        <dbReference type="Proteomes" id="UP000887226"/>
    </source>
</evidence>
<name>A0A9P8CEA3_9HELO</name>
<dbReference type="AlphaFoldDB" id="A0A9P8CEA3"/>
<proteinExistence type="predicted"/>
<keyword evidence="2" id="KW-1185">Reference proteome</keyword>
<protein>
    <recommendedName>
        <fullName evidence="3">Extracellular membrane protein CFEM domain-containing protein</fullName>
    </recommendedName>
</protein>
<dbReference type="OrthoDB" id="5421216at2759"/>
<evidence type="ECO:0000313" key="1">
    <source>
        <dbReference type="EMBL" id="KAG9243567.1"/>
    </source>
</evidence>
<evidence type="ECO:0008006" key="3">
    <source>
        <dbReference type="Google" id="ProtNLM"/>
    </source>
</evidence>
<gene>
    <name evidence="1" type="ORF">BJ878DRAFT_543134</name>
</gene>
<dbReference type="EMBL" id="MU253967">
    <property type="protein sequence ID" value="KAG9243567.1"/>
    <property type="molecule type" value="Genomic_DNA"/>
</dbReference>
<sequence>MNCLCKETDYQNSAFQCLYSQCDATDFGVAVQHAIVQCSGLGGDVMQAIRPIVKHSELRRRKEAEYLSGTYAVDQSAAMDAYPVKSGNPYPTQTIDSDLDSLFPTQSAGFPLQSVESIFGIPTSTIPIFPLQSDGNPAASHYSFAPTIAAAPDTTLQATPAAQSALGEPSPVQYTGGATIQMSTNTTVIWIAVSVSALYLALS</sequence>
<comment type="caution">
    <text evidence="1">The sequence shown here is derived from an EMBL/GenBank/DDBJ whole genome shotgun (WGS) entry which is preliminary data.</text>
</comment>